<sequence>MVISASCEHLVGSIAEQLVADVALAIGVEIVDERYSGKTFGTMTYKEGKITRLNSGLSETTAPRFAHTWA</sequence>
<accession>A0A345CS32</accession>
<dbReference type="Proteomes" id="UP000264980">
    <property type="component" value="Chromosome"/>
</dbReference>
<protein>
    <submittedName>
        <fullName evidence="1">Uncharacterized protein</fullName>
    </submittedName>
</protein>
<reference evidence="1 2" key="1">
    <citation type="submission" date="2016-01" db="EMBL/GenBank/DDBJ databases">
        <authorList>
            <person name="Oliw E.H."/>
        </authorList>
    </citation>
    <scope>NUCLEOTIDE SEQUENCE [LARGE SCALE GENOMIC DNA]</scope>
    <source>
        <strain evidence="1 2">MDcuke</strain>
    </source>
</reference>
<gene>
    <name evidence="1" type="ORF">AV903_09650</name>
</gene>
<dbReference type="AlphaFoldDB" id="A0A345CS32"/>
<proteinExistence type="predicted"/>
<name>A0A345CS32_9GAMM</name>
<organism evidence="1 2">
    <name type="scientific">Erwinia tracheiphila</name>
    <dbReference type="NCBI Taxonomy" id="65700"/>
    <lineage>
        <taxon>Bacteria</taxon>
        <taxon>Pseudomonadati</taxon>
        <taxon>Pseudomonadota</taxon>
        <taxon>Gammaproteobacteria</taxon>
        <taxon>Enterobacterales</taxon>
        <taxon>Erwiniaceae</taxon>
        <taxon>Erwinia</taxon>
    </lineage>
</organism>
<dbReference type="EMBL" id="CP013970">
    <property type="protein sequence ID" value="AXF76249.1"/>
    <property type="molecule type" value="Genomic_DNA"/>
</dbReference>
<evidence type="ECO:0000313" key="1">
    <source>
        <dbReference type="EMBL" id="AXF76249.1"/>
    </source>
</evidence>
<dbReference type="InterPro" id="IPR023214">
    <property type="entry name" value="HAD_sf"/>
</dbReference>
<evidence type="ECO:0000313" key="2">
    <source>
        <dbReference type="Proteomes" id="UP000264980"/>
    </source>
</evidence>
<dbReference type="Gene3D" id="3.40.50.1000">
    <property type="entry name" value="HAD superfamily/HAD-like"/>
    <property type="match status" value="1"/>
</dbReference>